<evidence type="ECO:0000256" key="3">
    <source>
        <dbReference type="ARBA" id="ARBA00004496"/>
    </source>
</evidence>
<keyword evidence="5" id="KW-0378">Hydrolase</keyword>
<dbReference type="PANTHER" id="PTHR11439:SF440">
    <property type="entry name" value="INTEGRASE CATALYTIC DOMAIN-CONTAINING PROTEIN"/>
    <property type="match status" value="1"/>
</dbReference>
<evidence type="ECO:0000256" key="2">
    <source>
        <dbReference type="ARBA" id="ARBA00004123"/>
    </source>
</evidence>
<comment type="function">
    <text evidence="9">Integrase (IN) targets the VLP to the nucleus, where a subparticle preintegration complex (PIC) containing at least integrase and the newly synthesized dsDNA copy of the retrotransposon must transit the nuclear membrane. Once in the nucleus, integrase performs the integration of the dsDNA into the host genome.</text>
</comment>
<dbReference type="GO" id="GO:0015074">
    <property type="term" value="P:DNA integration"/>
    <property type="evidence" value="ECO:0007669"/>
    <property type="project" value="InterPro"/>
</dbReference>
<dbReference type="InParanoid" id="B5RTA2"/>
<feature type="compositionally biased region" description="Low complexity" evidence="10">
    <location>
        <begin position="984"/>
        <end position="1003"/>
    </location>
</feature>
<dbReference type="Proteomes" id="UP000000599">
    <property type="component" value="Chromosome C"/>
</dbReference>
<dbReference type="Gene3D" id="3.30.420.10">
    <property type="entry name" value="Ribonuclease H-like superfamily/Ribonuclease H"/>
    <property type="match status" value="1"/>
</dbReference>
<dbReference type="STRING" id="284592.B5RTA2"/>
<dbReference type="OrthoDB" id="4026416at2759"/>
<dbReference type="HOGENOM" id="CLU_003067_0_0_1"/>
<keyword evidence="5" id="KW-0064">Aspartyl protease</keyword>
<feature type="compositionally biased region" description="Basic and acidic residues" evidence="10">
    <location>
        <begin position="320"/>
        <end position="334"/>
    </location>
</feature>
<dbReference type="InterPro" id="IPR001584">
    <property type="entry name" value="Integrase_cat-core"/>
</dbReference>
<feature type="compositionally biased region" description="Polar residues" evidence="10">
    <location>
        <begin position="965"/>
        <end position="983"/>
    </location>
</feature>
<dbReference type="InterPro" id="IPR043502">
    <property type="entry name" value="DNA/RNA_pol_sf"/>
</dbReference>
<feature type="compositionally biased region" description="Basic and acidic residues" evidence="10">
    <location>
        <begin position="1063"/>
        <end position="1078"/>
    </location>
</feature>
<sequence>MSEQFTYSDPTHVKHAKTVNNRVYESSNEEEMGSKTYKIHHSKSSDVINKFDSSSLLKFNQKEIVDNAIEQAKELYQCYFEKIPFVHVNDVSTLLLLQNAFNKLLSNNKGLGKLLLINDPTIQDYGKVKMSSVYCQNNNLQIWFPVFRELLSQSLFHKTSAIQKYYPEYVFSLNYTYKYIRDNREVFVSEILLKLINFYIHAMDNPFMDVTDISATATYGTGQEIDLEINDFIKKLDLYRIILIYKRLKTNIKNSEAFIDELTFAYLEFPNNNNLLNLDQIIVNLKRNTRFIKPKYFQEKTDNYSNRFDNNKKKQSKKNNKYEHRNQNSSKDNDENQIGSHNTDIKLSSFSINNIISSDQPINNQYIYDNNKIDDSKNYVFDSGASVTVVNDIKQLINIKEDLEDSERLFYTVSNVPIYAKAKGDLVIKIKNCKFTINNAYYIPGIQSNLISFNDLLNKGFLILFDNDYLFLIKKSNGKCFNIAKRDTNSNLFNNIRSRDFFSMKLSRKIIDELNNMNQKIINKKTLNYFNNKYIKISNMNHEIANPFKRKRDLMYYHLMGNHMSLESMKYLIKSGHIKMSSEITASEEERVKSCNECLAINSKQSSHNHTHFTAPRRLFRLHSDTLGIFSHRGKKYYITTLIDEYSGYLNTIWSEHKSIQDLLFEKIRIWNNKFVDANVAFFRTDNALEMPTKDQLAEIGIEKDEIASYSPELNGISERTNRSIIQFIRKALLPIQDTRTLYLLPKIVDYVTYIRNMTPVRSKGGSCPYALFYDTNKFHYNPIQFGLDVIVKLSSTVEAKKYGVSNSKTSPCILFGTFIGYGTDVHVYKVILSTKDFPIIVTPNITLMKSMDNLKVYLKSLDYLQDKDAQDIDISLGKLTDRTDEKLSIAIEHMNQDTIYECNEYDTQESLVNSNSTIQDVAQHIFERTHESNSLGMSNPVHSNYTMVTDTSNDFDYTIEETMNEVNSNPSDTNETTTDSNITKTNFNDSSNSSDNSQQKSSTHQTLPHPSAPDKNDEINKINEDGNTHLSLESSTLSEKTPTTQNNVRVSTRSKKAIVETVEPRGKITSSKDSRVKKDPHKTSLRNSSKSSKKINDLQSHAPKVNKSLETIPYTVITRSMSRKLNSQSSKSNSLVTRKINTVYRKVDLTDNNWKQSIQRELDTFKKYEVYTVVKNPKNVKPIPTTWVHTHKINDLKEVQYKSRCVVQGFRQIANEHYDTSKVSSPVIELSIIRLLTAIAVEYEWPIHHLDISSAYLHADIDYEKSIFVKPPPGSNIDSGKCWQLNKSVYGMKQAGYMWYQCITKVLMDLNFEPDTAISGMFCKYFGENKKLIVALYVDDMFLTSSNITILNDFKLELAKHFDLKYFADISEFLGIEFIQIAGGYRLSQHNFLNSVIKKFNLTNNYGKYIPIIKEKNKISETQLKSEFTNDEVIKNESLLNEEDKRLYQSGVGSLLWAANNTRPDISFAVNQLSSNNQNPTSVDLEKLIYCLRYVKQTISFSLEYKRNRFSHKKGSFIIQTFSDGSFAPTKDRRSITGYTVYLNGNLINWSTIRQKVITDSSAACEINALHSAVRSTLKSRQAILDLNLVIDEITLFEDNAAVIANCNNEGTSYSRRMVDIKLKFIRQLVSEGILKLKYVNTSINIADMLTKALSRKLFENLRSLLFERNDLNKE</sequence>
<dbReference type="Pfam" id="PF22936">
    <property type="entry name" value="Pol_BBD"/>
    <property type="match status" value="1"/>
</dbReference>
<evidence type="ECO:0000256" key="10">
    <source>
        <dbReference type="SAM" id="MobiDB-lite"/>
    </source>
</evidence>
<organism evidence="12 13">
    <name type="scientific">Debaryomyces hansenii (strain ATCC 36239 / CBS 767 / BCRC 21394 / JCM 1990 / NBRC 0083 / IGC 2968)</name>
    <name type="common">Yeast</name>
    <name type="synonym">Torulaspora hansenii</name>
    <dbReference type="NCBI Taxonomy" id="284592"/>
    <lineage>
        <taxon>Eukaryota</taxon>
        <taxon>Fungi</taxon>
        <taxon>Dikarya</taxon>
        <taxon>Ascomycota</taxon>
        <taxon>Saccharomycotina</taxon>
        <taxon>Pichiomycetes</taxon>
        <taxon>Debaryomycetaceae</taxon>
        <taxon>Debaryomyces</taxon>
    </lineage>
</organism>
<protein>
    <submittedName>
        <fullName evidence="12">DEHA2C12243p2</fullName>
    </submittedName>
</protein>
<dbReference type="KEGG" id="dha:DEHA2C12243g2"/>
<feature type="region of interest" description="Disordered" evidence="10">
    <location>
        <begin position="302"/>
        <end position="340"/>
    </location>
</feature>
<dbReference type="InterPro" id="IPR012337">
    <property type="entry name" value="RNaseH-like_sf"/>
</dbReference>
<feature type="compositionally biased region" description="Low complexity" evidence="10">
    <location>
        <begin position="1031"/>
        <end position="1045"/>
    </location>
</feature>
<keyword evidence="4" id="KW-0963">Cytoplasm</keyword>
<dbReference type="GO" id="GO:0005737">
    <property type="term" value="C:cytoplasm"/>
    <property type="evidence" value="ECO:0007669"/>
    <property type="project" value="UniProtKB-SubCell"/>
</dbReference>
<evidence type="ECO:0000256" key="7">
    <source>
        <dbReference type="ARBA" id="ARBA00023242"/>
    </source>
</evidence>
<evidence type="ECO:0000259" key="11">
    <source>
        <dbReference type="PROSITE" id="PS50994"/>
    </source>
</evidence>
<dbReference type="PROSITE" id="PS50994">
    <property type="entry name" value="INTEGRASE"/>
    <property type="match status" value="1"/>
</dbReference>
<evidence type="ECO:0000256" key="8">
    <source>
        <dbReference type="ARBA" id="ARBA00025590"/>
    </source>
</evidence>
<dbReference type="GO" id="GO:0004190">
    <property type="term" value="F:aspartic-type endopeptidase activity"/>
    <property type="evidence" value="ECO:0007669"/>
    <property type="project" value="UniProtKB-KW"/>
</dbReference>
<keyword evidence="7" id="KW-0539">Nucleus</keyword>
<name>B5RTA2_DEBHA</name>
<reference evidence="12 13" key="1">
    <citation type="journal article" date="2004" name="Nature">
        <title>Genome evolution in yeasts.</title>
        <authorList>
            <consortium name="Genolevures"/>
            <person name="Dujon B."/>
            <person name="Sherman D."/>
            <person name="Fischer G."/>
            <person name="Durrens P."/>
            <person name="Casaregola S."/>
            <person name="Lafontaine I."/>
            <person name="de Montigny J."/>
            <person name="Marck C."/>
            <person name="Neuveglise C."/>
            <person name="Talla E."/>
            <person name="Goffard N."/>
            <person name="Frangeul L."/>
            <person name="Aigle M."/>
            <person name="Anthouard V."/>
            <person name="Babour A."/>
            <person name="Barbe V."/>
            <person name="Barnay S."/>
            <person name="Blanchin S."/>
            <person name="Beckerich J.M."/>
            <person name="Beyne E."/>
            <person name="Bleykasten C."/>
            <person name="Boisrame A."/>
            <person name="Boyer J."/>
            <person name="Cattolico L."/>
            <person name="Confanioleri F."/>
            <person name="de Daruvar A."/>
            <person name="Despons L."/>
            <person name="Fabre E."/>
            <person name="Fairhead C."/>
            <person name="Ferry-Dumazet H."/>
            <person name="Groppi A."/>
            <person name="Hantraye F."/>
            <person name="Hennequin C."/>
            <person name="Jauniaux N."/>
            <person name="Joyet P."/>
            <person name="Kachouri R."/>
            <person name="Kerrest A."/>
            <person name="Koszul R."/>
            <person name="Lemaire M."/>
            <person name="Lesur I."/>
            <person name="Ma L."/>
            <person name="Muller H."/>
            <person name="Nicaud J.M."/>
            <person name="Nikolski M."/>
            <person name="Oztas S."/>
            <person name="Ozier-Kalogeropoulos O."/>
            <person name="Pellenz S."/>
            <person name="Potier S."/>
            <person name="Richard G.F."/>
            <person name="Straub M.L."/>
            <person name="Suleau A."/>
            <person name="Swennene D."/>
            <person name="Tekaia F."/>
            <person name="Wesolowski-Louvel M."/>
            <person name="Westhof E."/>
            <person name="Wirth B."/>
            <person name="Zeniou-Meyer M."/>
            <person name="Zivanovic I."/>
            <person name="Bolotin-Fukuhara M."/>
            <person name="Thierry A."/>
            <person name="Bouchier C."/>
            <person name="Caudron B."/>
            <person name="Scarpelli C."/>
            <person name="Gaillardin C."/>
            <person name="Weissenbach J."/>
            <person name="Wincker P."/>
            <person name="Souciet J.L."/>
        </authorList>
    </citation>
    <scope>NUCLEOTIDE SEQUENCE [LARGE SCALE GENOMIC DNA]</scope>
    <source>
        <strain evidence="13">ATCC 36239 / CBS 767 / BCRC 21394 / JCM 1990 / NBRC 0083 / IGC 2968</strain>
    </source>
</reference>
<dbReference type="InterPro" id="IPR013103">
    <property type="entry name" value="RVT_2"/>
</dbReference>
<dbReference type="InterPro" id="IPR054722">
    <property type="entry name" value="PolX-like_BBD"/>
</dbReference>
<comment type="subcellular location">
    <subcellularLocation>
        <location evidence="3">Cytoplasm</location>
    </subcellularLocation>
    <subcellularLocation>
        <location evidence="2">Nucleus</location>
    </subcellularLocation>
</comment>
<evidence type="ECO:0000256" key="6">
    <source>
        <dbReference type="ARBA" id="ARBA00022884"/>
    </source>
</evidence>
<evidence type="ECO:0000256" key="1">
    <source>
        <dbReference type="ARBA" id="ARBA00000077"/>
    </source>
</evidence>
<evidence type="ECO:0000313" key="13">
    <source>
        <dbReference type="Proteomes" id="UP000000599"/>
    </source>
</evidence>
<dbReference type="InterPro" id="IPR036397">
    <property type="entry name" value="RNaseH_sf"/>
</dbReference>
<evidence type="ECO:0000256" key="4">
    <source>
        <dbReference type="ARBA" id="ARBA00022490"/>
    </source>
</evidence>
<dbReference type="SUPFAM" id="SSF53098">
    <property type="entry name" value="Ribonuclease H-like"/>
    <property type="match status" value="1"/>
</dbReference>
<evidence type="ECO:0000256" key="5">
    <source>
        <dbReference type="ARBA" id="ARBA00022750"/>
    </source>
</evidence>
<dbReference type="EMBL" id="CR382135">
    <property type="protein sequence ID" value="CAR65566.1"/>
    <property type="molecule type" value="Genomic_DNA"/>
</dbReference>
<feature type="compositionally biased region" description="Basic and acidic residues" evidence="10">
    <location>
        <begin position="1013"/>
        <end position="1028"/>
    </location>
</feature>
<dbReference type="VEuPathDB" id="FungiDB:DEHA2C12243g2"/>
<accession>B5RTA2</accession>
<feature type="domain" description="Integrase catalytic" evidence="11">
    <location>
        <begin position="612"/>
        <end position="777"/>
    </location>
</feature>
<dbReference type="GO" id="GO:0005634">
    <property type="term" value="C:nucleus"/>
    <property type="evidence" value="ECO:0007669"/>
    <property type="project" value="UniProtKB-SubCell"/>
</dbReference>
<keyword evidence="13" id="KW-1185">Reference proteome</keyword>
<dbReference type="GO" id="GO:0003723">
    <property type="term" value="F:RNA binding"/>
    <property type="evidence" value="ECO:0007669"/>
    <property type="project" value="UniProtKB-KW"/>
</dbReference>
<dbReference type="GO" id="GO:0004523">
    <property type="term" value="F:RNA-DNA hybrid ribonuclease activity"/>
    <property type="evidence" value="ECO:0007669"/>
    <property type="project" value="UniProtKB-EC"/>
</dbReference>
<dbReference type="Pfam" id="PF07727">
    <property type="entry name" value="RVT_2"/>
    <property type="match status" value="1"/>
</dbReference>
<keyword evidence="5" id="KW-0645">Protease</keyword>
<proteinExistence type="predicted"/>
<dbReference type="eggNOG" id="KOG0017">
    <property type="taxonomic scope" value="Eukaryota"/>
</dbReference>
<comment type="catalytic activity">
    <reaction evidence="1">
        <text>Endonucleolytic cleavage to 5'-phosphomonoester.</text>
        <dbReference type="EC" id="3.1.26.4"/>
    </reaction>
</comment>
<comment type="function">
    <text evidence="8">Reverse transcriptase/ribonuclease H (RT) is a multifunctional enzyme that catalyzes the conversion of the retro-elements RNA genome into dsDNA within the VLP. The enzyme displays a DNA polymerase activity that can copy either DNA or RNA templates, and a ribonuclease H (RNase H) activity that cleaves the RNA strand of RNA-DNA heteroduplexes during plus-strand synthesis and hydrolyzes RNA primers. The conversion leads to a linear dsDNA copy of the retrotransposon that includes long terminal repeats (LTRs) at both ends.</text>
</comment>
<dbReference type="CDD" id="cd09272">
    <property type="entry name" value="RNase_HI_RT_Ty1"/>
    <property type="match status" value="1"/>
</dbReference>
<dbReference type="SUPFAM" id="SSF56672">
    <property type="entry name" value="DNA/RNA polymerases"/>
    <property type="match status" value="1"/>
</dbReference>
<evidence type="ECO:0000313" key="12">
    <source>
        <dbReference type="EMBL" id="CAR65566.1"/>
    </source>
</evidence>
<dbReference type="OMA" id="DEWINND"/>
<dbReference type="PANTHER" id="PTHR11439">
    <property type="entry name" value="GAG-POL-RELATED RETROTRANSPOSON"/>
    <property type="match status" value="1"/>
</dbReference>
<feature type="region of interest" description="Disordered" evidence="10">
    <location>
        <begin position="964"/>
        <end position="1105"/>
    </location>
</feature>
<gene>
    <name evidence="12" type="ORF">DEHA2C12243g2</name>
</gene>
<keyword evidence="6" id="KW-0694">RNA-binding</keyword>
<evidence type="ECO:0000256" key="9">
    <source>
        <dbReference type="ARBA" id="ARBA00025615"/>
    </source>
</evidence>